<dbReference type="AlphaFoldDB" id="A0A2P8DG10"/>
<accession>A0A2P8DG10</accession>
<protein>
    <submittedName>
        <fullName evidence="1">Uncharacterized protein</fullName>
    </submittedName>
</protein>
<evidence type="ECO:0000313" key="1">
    <source>
        <dbReference type="EMBL" id="PSK96155.1"/>
    </source>
</evidence>
<reference evidence="1 2" key="1">
    <citation type="submission" date="2018-03" db="EMBL/GenBank/DDBJ databases">
        <title>Genomic Encyclopedia of Archaeal and Bacterial Type Strains, Phase II (KMG-II): from individual species to whole genera.</title>
        <authorList>
            <person name="Goeker M."/>
        </authorList>
    </citation>
    <scope>NUCLEOTIDE SEQUENCE [LARGE SCALE GENOMIC DNA]</scope>
    <source>
        <strain evidence="1 2">DSM 45312</strain>
    </source>
</reference>
<dbReference type="RefSeq" id="WP_146165585.1">
    <property type="nucleotide sequence ID" value="NZ_PYGA01000012.1"/>
</dbReference>
<evidence type="ECO:0000313" key="2">
    <source>
        <dbReference type="Proteomes" id="UP000240542"/>
    </source>
</evidence>
<gene>
    <name evidence="1" type="ORF">CLV63_11237</name>
</gene>
<dbReference type="EMBL" id="PYGA01000012">
    <property type="protein sequence ID" value="PSK96155.1"/>
    <property type="molecule type" value="Genomic_DNA"/>
</dbReference>
<proteinExistence type="predicted"/>
<name>A0A2P8DG10_9ACTN</name>
<comment type="caution">
    <text evidence="1">The sequence shown here is derived from an EMBL/GenBank/DDBJ whole genome shotgun (WGS) entry which is preliminary data.</text>
</comment>
<organism evidence="1 2">
    <name type="scientific">Murinocardiopsis flavida</name>
    <dbReference type="NCBI Taxonomy" id="645275"/>
    <lineage>
        <taxon>Bacteria</taxon>
        <taxon>Bacillati</taxon>
        <taxon>Actinomycetota</taxon>
        <taxon>Actinomycetes</taxon>
        <taxon>Streptosporangiales</taxon>
        <taxon>Nocardiopsidaceae</taxon>
        <taxon>Murinocardiopsis</taxon>
    </lineage>
</organism>
<sequence>MRLTFAEFAALASAYVDTPVRRIPESTPASVCDGLHDAGLATETGVLTRAGEDFASQVIGSGGHVSIPGRIPCAMECSWKPVRAGFLGWMSFDGEQLYDPLGRERNTVRVTRAVAEEISRALLADQERRMAAEGEYTDYVPTWQGEELWLHLTMPPGEEPDPGWRVGPDEQGYYVLGGTRWQWDAIEPRDDHSR</sequence>
<dbReference type="Proteomes" id="UP000240542">
    <property type="component" value="Unassembled WGS sequence"/>
</dbReference>
<keyword evidence="2" id="KW-1185">Reference proteome</keyword>